<protein>
    <recommendedName>
        <fullName evidence="2">histidine kinase</fullName>
        <ecNumber evidence="2">2.7.13.3</ecNumber>
    </recommendedName>
</protein>
<dbReference type="PRINTS" id="PR00344">
    <property type="entry name" value="BCTRLSENSOR"/>
</dbReference>
<evidence type="ECO:0000256" key="5">
    <source>
        <dbReference type="ARBA" id="ARBA00022777"/>
    </source>
</evidence>
<dbReference type="CDD" id="cd00075">
    <property type="entry name" value="HATPase"/>
    <property type="match status" value="1"/>
</dbReference>
<dbReference type="EMBL" id="CP002271">
    <property type="protein sequence ID" value="ADO74760.1"/>
    <property type="molecule type" value="Genomic_DNA"/>
</dbReference>
<evidence type="ECO:0000259" key="7">
    <source>
        <dbReference type="PROSITE" id="PS50109"/>
    </source>
</evidence>
<dbReference type="PANTHER" id="PTHR43547:SF2">
    <property type="entry name" value="HYBRID SIGNAL TRANSDUCTION HISTIDINE KINASE C"/>
    <property type="match status" value="1"/>
</dbReference>
<dbReference type="STRING" id="378806.STAUR_7004"/>
<feature type="domain" description="Response regulatory" evidence="8">
    <location>
        <begin position="4"/>
        <end position="123"/>
    </location>
</feature>
<dbReference type="OrthoDB" id="5342753at2"/>
<dbReference type="FunFam" id="3.30.565.10:FF:000006">
    <property type="entry name" value="Sensor histidine kinase WalK"/>
    <property type="match status" value="1"/>
</dbReference>
<dbReference type="CDD" id="cd00082">
    <property type="entry name" value="HisKA"/>
    <property type="match status" value="1"/>
</dbReference>
<evidence type="ECO:0000256" key="3">
    <source>
        <dbReference type="ARBA" id="ARBA00022553"/>
    </source>
</evidence>
<dbReference type="eggNOG" id="COG0745">
    <property type="taxonomic scope" value="Bacteria"/>
</dbReference>
<dbReference type="InterPro" id="IPR003661">
    <property type="entry name" value="HisK_dim/P_dom"/>
</dbReference>
<dbReference type="SMART" id="SM00388">
    <property type="entry name" value="HisKA"/>
    <property type="match status" value="1"/>
</dbReference>
<dbReference type="InterPro" id="IPR005467">
    <property type="entry name" value="His_kinase_dom"/>
</dbReference>
<dbReference type="InterPro" id="IPR036890">
    <property type="entry name" value="HATPase_C_sf"/>
</dbReference>
<dbReference type="InterPro" id="IPR036097">
    <property type="entry name" value="HisK_dim/P_sf"/>
</dbReference>
<feature type="domain" description="Histidine kinase" evidence="7">
    <location>
        <begin position="160"/>
        <end position="379"/>
    </location>
</feature>
<proteinExistence type="predicted"/>
<dbReference type="Gene3D" id="3.30.565.10">
    <property type="entry name" value="Histidine kinase-like ATPase, C-terminal domain"/>
    <property type="match status" value="1"/>
</dbReference>
<dbReference type="Gene3D" id="1.10.287.130">
    <property type="match status" value="1"/>
</dbReference>
<evidence type="ECO:0000256" key="1">
    <source>
        <dbReference type="ARBA" id="ARBA00000085"/>
    </source>
</evidence>
<dbReference type="AlphaFoldDB" id="E3FW39"/>
<keyword evidence="3 6" id="KW-0597">Phosphoprotein</keyword>
<dbReference type="Pfam" id="PF00072">
    <property type="entry name" value="Response_reg"/>
    <property type="match status" value="1"/>
</dbReference>
<dbReference type="eggNOG" id="COG2205">
    <property type="taxonomic scope" value="Bacteria"/>
</dbReference>
<gene>
    <name evidence="9" type="ordered locus">STAUR_7004</name>
</gene>
<dbReference type="PANTHER" id="PTHR43547">
    <property type="entry name" value="TWO-COMPONENT HISTIDINE KINASE"/>
    <property type="match status" value="1"/>
</dbReference>
<reference evidence="9 10" key="1">
    <citation type="journal article" date="2011" name="Mol. Biol. Evol.">
        <title>Comparative genomic analysis of fruiting body formation in Myxococcales.</title>
        <authorList>
            <person name="Huntley S."/>
            <person name="Hamann N."/>
            <person name="Wegener-Feldbrugge S."/>
            <person name="Treuner-Lange A."/>
            <person name="Kube M."/>
            <person name="Reinhardt R."/>
            <person name="Klages S."/>
            <person name="Muller R."/>
            <person name="Ronning C.M."/>
            <person name="Nierman W.C."/>
            <person name="Sogaard-Andersen L."/>
        </authorList>
    </citation>
    <scope>NUCLEOTIDE SEQUENCE [LARGE SCALE GENOMIC DNA]</scope>
    <source>
        <strain evidence="9 10">DW4/3-1</strain>
    </source>
</reference>
<evidence type="ECO:0000256" key="4">
    <source>
        <dbReference type="ARBA" id="ARBA00022679"/>
    </source>
</evidence>
<evidence type="ECO:0000313" key="10">
    <source>
        <dbReference type="Proteomes" id="UP000001351"/>
    </source>
</evidence>
<dbReference type="EC" id="2.7.13.3" evidence="2"/>
<dbReference type="PROSITE" id="PS50109">
    <property type="entry name" value="HIS_KIN"/>
    <property type="match status" value="1"/>
</dbReference>
<name>E3FW39_STIAD</name>
<dbReference type="Pfam" id="PF02518">
    <property type="entry name" value="HATPase_c"/>
    <property type="match status" value="1"/>
</dbReference>
<dbReference type="InterPro" id="IPR001789">
    <property type="entry name" value="Sig_transdc_resp-reg_receiver"/>
</dbReference>
<dbReference type="SMART" id="SM00448">
    <property type="entry name" value="REC"/>
    <property type="match status" value="1"/>
</dbReference>
<evidence type="ECO:0000313" key="9">
    <source>
        <dbReference type="EMBL" id="ADO74760.1"/>
    </source>
</evidence>
<keyword evidence="10" id="KW-1185">Reference proteome</keyword>
<dbReference type="PROSITE" id="PS50110">
    <property type="entry name" value="RESPONSE_REGULATORY"/>
    <property type="match status" value="1"/>
</dbReference>
<dbReference type="InterPro" id="IPR011006">
    <property type="entry name" value="CheY-like_superfamily"/>
</dbReference>
<evidence type="ECO:0000259" key="8">
    <source>
        <dbReference type="PROSITE" id="PS50110"/>
    </source>
</evidence>
<dbReference type="Gene3D" id="3.40.50.2300">
    <property type="match status" value="1"/>
</dbReference>
<dbReference type="Proteomes" id="UP000001351">
    <property type="component" value="Chromosome"/>
</dbReference>
<dbReference type="InterPro" id="IPR004358">
    <property type="entry name" value="Sig_transdc_His_kin-like_C"/>
</dbReference>
<comment type="catalytic activity">
    <reaction evidence="1">
        <text>ATP + protein L-histidine = ADP + protein N-phospho-L-histidine.</text>
        <dbReference type="EC" id="2.7.13.3"/>
    </reaction>
</comment>
<sequence>MSVRVLQVDDSVADQLVVRRALERDPDTRWKLEQVSTAEEGLERATASIPDVVLMDFHLPGMNGVELLHALRERCAERVPAAIILTGTGNERLAVEAMQSGAQDYLVKGTFTPERLRHSLRAALETVRMARALEERRLQAERAERAAREALAVRDELFSLATHDLKGPLQIITLNAQLLRVKLPPEALTPSLNTRLSSISHAAMRMGELIDHFLVATRGREQLLYRERMDLSALVHAKVRELESTSNRHAFHLRLEGKDFMGNWDPKSLERVLDNLLSNALKYSPSGGDIVVTLAAQATPSERQVRLCVEDSGLGIPQEDLPRVFERFHRASNVPASIAGSGVGLASVRRLVELHGGTIEVKSQQGHGATFTVLLPQDIPVDPVSAGTGTGPEQDAR</sequence>
<dbReference type="GO" id="GO:0000155">
    <property type="term" value="F:phosphorelay sensor kinase activity"/>
    <property type="evidence" value="ECO:0007669"/>
    <property type="project" value="InterPro"/>
</dbReference>
<dbReference type="RefSeq" id="WP_013377604.1">
    <property type="nucleotide sequence ID" value="NC_014623.1"/>
</dbReference>
<dbReference type="CDD" id="cd00156">
    <property type="entry name" value="REC"/>
    <property type="match status" value="1"/>
</dbReference>
<organism evidence="9 10">
    <name type="scientific">Stigmatella aurantiaca (strain DW4/3-1)</name>
    <dbReference type="NCBI Taxonomy" id="378806"/>
    <lineage>
        <taxon>Bacteria</taxon>
        <taxon>Pseudomonadati</taxon>
        <taxon>Myxococcota</taxon>
        <taxon>Myxococcia</taxon>
        <taxon>Myxococcales</taxon>
        <taxon>Cystobacterineae</taxon>
        <taxon>Archangiaceae</taxon>
        <taxon>Stigmatella</taxon>
    </lineage>
</organism>
<dbReference type="SUPFAM" id="SSF47384">
    <property type="entry name" value="Homodimeric domain of signal transducing histidine kinase"/>
    <property type="match status" value="1"/>
</dbReference>
<dbReference type="HOGENOM" id="CLU_000445_114_72_7"/>
<dbReference type="InterPro" id="IPR003594">
    <property type="entry name" value="HATPase_dom"/>
</dbReference>
<keyword evidence="5" id="KW-0418">Kinase</keyword>
<dbReference type="SUPFAM" id="SSF55874">
    <property type="entry name" value="ATPase domain of HSP90 chaperone/DNA topoisomerase II/histidine kinase"/>
    <property type="match status" value="1"/>
</dbReference>
<evidence type="ECO:0000256" key="2">
    <source>
        <dbReference type="ARBA" id="ARBA00012438"/>
    </source>
</evidence>
<keyword evidence="4" id="KW-0808">Transferase</keyword>
<feature type="modified residue" description="4-aspartylphosphate" evidence="6">
    <location>
        <position position="56"/>
    </location>
</feature>
<accession>E3FW39</accession>
<evidence type="ECO:0000256" key="6">
    <source>
        <dbReference type="PROSITE-ProRule" id="PRU00169"/>
    </source>
</evidence>
<dbReference type="SUPFAM" id="SSF52172">
    <property type="entry name" value="CheY-like"/>
    <property type="match status" value="1"/>
</dbReference>
<dbReference type="SMART" id="SM00387">
    <property type="entry name" value="HATPase_c"/>
    <property type="match status" value="1"/>
</dbReference>
<dbReference type="KEGG" id="sur:STAUR_7004"/>